<dbReference type="PRINTS" id="PR00081">
    <property type="entry name" value="GDHRDH"/>
</dbReference>
<dbReference type="EMBL" id="JPOX01000017">
    <property type="protein sequence ID" value="KFX46869.1"/>
    <property type="molecule type" value="Genomic_DNA"/>
</dbReference>
<organism evidence="3">
    <name type="scientific">Talaromyces marneffei PM1</name>
    <dbReference type="NCBI Taxonomy" id="1077442"/>
    <lineage>
        <taxon>Eukaryota</taxon>
        <taxon>Fungi</taxon>
        <taxon>Dikarya</taxon>
        <taxon>Ascomycota</taxon>
        <taxon>Pezizomycotina</taxon>
        <taxon>Eurotiomycetes</taxon>
        <taxon>Eurotiomycetidae</taxon>
        <taxon>Eurotiales</taxon>
        <taxon>Trichocomaceae</taxon>
        <taxon>Talaromyces</taxon>
        <taxon>Talaromyces sect. Talaromyces</taxon>
    </lineage>
</organism>
<dbReference type="PANTHER" id="PTHR43544">
    <property type="entry name" value="SHORT-CHAIN DEHYDROGENASE/REDUCTASE"/>
    <property type="match status" value="1"/>
</dbReference>
<reference evidence="3" key="2">
    <citation type="journal article" date="2014" name="PLoS Genet.">
        <title>Signature gene expression reveals novel clues to the molecular mechanisms of dimorphic transition in Penicillium marneffei.</title>
        <authorList>
            <person name="Yang E."/>
            <person name="Wang G."/>
            <person name="Cai J."/>
            <person name="Woo P.C."/>
            <person name="Lau S.K."/>
            <person name="Yuen K.-Y."/>
            <person name="Chow W.-N."/>
            <person name="Lin X."/>
        </authorList>
    </citation>
    <scope>NUCLEOTIDE SEQUENCE</scope>
    <source>
        <strain evidence="3">PM1</strain>
    </source>
</reference>
<sequence>MASVLITGSSRGLGLALVQQLLALPPTTIGTIYATSRSVSPPDALSKLISSSGNNRLKHVQLDVTDPASVTAAATQVSQLSDGRGLDILINNAGTQSERHGRTSAMSLSDFEFTMRLNVTGVHLVTAAFLPLLKAAKGRKIVNITSTLGSIGWSHKSDIASVPAYKVSKAALNMLTVQYASELAAQNFTVFAISPGWLQTDLGGGYAHLRPGVGAREVVRIMLEATPEEDNGVFRDICVEGFGGTYSGVNPPW</sequence>
<dbReference type="PRINTS" id="PR00080">
    <property type="entry name" value="SDRFAMILY"/>
</dbReference>
<dbReference type="GO" id="GO:0005737">
    <property type="term" value="C:cytoplasm"/>
    <property type="evidence" value="ECO:0007669"/>
    <property type="project" value="TreeGrafter"/>
</dbReference>
<dbReference type="Gene3D" id="3.40.50.720">
    <property type="entry name" value="NAD(P)-binding Rossmann-like Domain"/>
    <property type="match status" value="1"/>
</dbReference>
<reference key="1">
    <citation type="journal article" date="2014" name="PLoS Genet.">
        <title>Signature Gene Expression Reveals Novel Clues to the Molecular Mechanisms of Dimorphic Transition in Penicillium marneffei.</title>
        <authorList>
            <person name="Yang E."/>
            <person name="Wang G."/>
            <person name="Cai J."/>
            <person name="Woo P.C."/>
            <person name="Lau S.K."/>
            <person name="Yuen K.-Y."/>
            <person name="Chow W.-N."/>
            <person name="Lin X."/>
        </authorList>
    </citation>
    <scope>NUCLEOTIDE SEQUENCE [LARGE SCALE GENOMIC DNA]</scope>
    <source>
        <strain>PM1</strain>
    </source>
</reference>
<dbReference type="InterPro" id="IPR036291">
    <property type="entry name" value="NAD(P)-bd_dom_sf"/>
</dbReference>
<comment type="caution">
    <text evidence="3">The sequence shown here is derived from an EMBL/GenBank/DDBJ whole genome shotgun (WGS) entry which is preliminary data.</text>
</comment>
<accession>A0A093VA45</accession>
<dbReference type="PANTHER" id="PTHR43544:SF36">
    <property type="entry name" value="CHAIN OXIDOREDUCTASE (CSGA), PUTATIVE (AFU_ORTHOLOGUE AFUA_4G00910)-RELATED"/>
    <property type="match status" value="1"/>
</dbReference>
<comment type="similarity">
    <text evidence="1 2">Belongs to the short-chain dehydrogenases/reductases (SDR) family.</text>
</comment>
<dbReference type="eggNOG" id="KOG1611">
    <property type="taxonomic scope" value="Eukaryota"/>
</dbReference>
<proteinExistence type="inferred from homology"/>
<dbReference type="InterPro" id="IPR051468">
    <property type="entry name" value="Fungal_SecMetab_SDRs"/>
</dbReference>
<dbReference type="InterPro" id="IPR002347">
    <property type="entry name" value="SDR_fam"/>
</dbReference>
<gene>
    <name evidence="3" type="ORF">GQ26_0171250</name>
</gene>
<name>A0A093VA45_TALMA</name>
<dbReference type="Pfam" id="PF00106">
    <property type="entry name" value="adh_short"/>
    <property type="match status" value="1"/>
</dbReference>
<dbReference type="HOGENOM" id="CLU_010194_9_1_1"/>
<dbReference type="GO" id="GO:0016491">
    <property type="term" value="F:oxidoreductase activity"/>
    <property type="evidence" value="ECO:0007669"/>
    <property type="project" value="TreeGrafter"/>
</dbReference>
<protein>
    <submittedName>
        <fullName evidence="3">3-oxoacyl-[acyl-carrier-protein] reductase FabG</fullName>
    </submittedName>
</protein>
<evidence type="ECO:0000313" key="3">
    <source>
        <dbReference type="EMBL" id="KFX46869.1"/>
    </source>
</evidence>
<evidence type="ECO:0000256" key="2">
    <source>
        <dbReference type="RuleBase" id="RU000363"/>
    </source>
</evidence>
<evidence type="ECO:0000256" key="1">
    <source>
        <dbReference type="ARBA" id="ARBA00006484"/>
    </source>
</evidence>
<dbReference type="AlphaFoldDB" id="A0A093VA45"/>
<dbReference type="SUPFAM" id="SSF51735">
    <property type="entry name" value="NAD(P)-binding Rossmann-fold domains"/>
    <property type="match status" value="1"/>
</dbReference>